<evidence type="ECO:0000256" key="1">
    <source>
        <dbReference type="SAM" id="MobiDB-lite"/>
    </source>
</evidence>
<keyword evidence="4" id="KW-1185">Reference proteome</keyword>
<gene>
    <name evidence="3" type="ORF">EG327_008792</name>
</gene>
<evidence type="ECO:0000313" key="4">
    <source>
        <dbReference type="Proteomes" id="UP000490939"/>
    </source>
</evidence>
<sequence>MKLLYLLPVSLLATFVSAAKHLLCCCAGFNACDQFVCDGFSTADIVKQSDNHWAMSTKSWDKNTGSPCGGLKNWMYARGKEYGDDGHLGGYEVSGLCDQYGLSSRCFNPKKEFRKDGLKIKGRQAGGNTNQGGGWNWHLGKKPETPVVGGGKRGSRLGYGEDDTHWPKCSNVHVRALERKDLGQVTPQQVPRDIEGQAGIRRTTSIKSSRVDGEAMRRT</sequence>
<dbReference type="EMBL" id="WNWR01000561">
    <property type="protein sequence ID" value="KAE9974394.1"/>
    <property type="molecule type" value="Genomic_DNA"/>
</dbReference>
<reference evidence="3 4" key="1">
    <citation type="submission" date="2019-07" db="EMBL/GenBank/DDBJ databases">
        <title>Venturia inaequalis Genome Resource.</title>
        <authorList>
            <person name="Lichtner F.J."/>
        </authorList>
    </citation>
    <scope>NUCLEOTIDE SEQUENCE [LARGE SCALE GENOMIC DNA]</scope>
    <source>
        <strain evidence="3 4">DMI_063113</strain>
    </source>
</reference>
<evidence type="ECO:0000313" key="3">
    <source>
        <dbReference type="EMBL" id="KAE9974394.1"/>
    </source>
</evidence>
<organism evidence="3 4">
    <name type="scientific">Venturia inaequalis</name>
    <name type="common">Apple scab fungus</name>
    <dbReference type="NCBI Taxonomy" id="5025"/>
    <lineage>
        <taxon>Eukaryota</taxon>
        <taxon>Fungi</taxon>
        <taxon>Dikarya</taxon>
        <taxon>Ascomycota</taxon>
        <taxon>Pezizomycotina</taxon>
        <taxon>Dothideomycetes</taxon>
        <taxon>Pleosporomycetidae</taxon>
        <taxon>Venturiales</taxon>
        <taxon>Venturiaceae</taxon>
        <taxon>Venturia</taxon>
    </lineage>
</organism>
<proteinExistence type="predicted"/>
<feature type="signal peptide" evidence="2">
    <location>
        <begin position="1"/>
        <end position="18"/>
    </location>
</feature>
<name>A0A8H3YUT8_VENIN</name>
<dbReference type="AlphaFoldDB" id="A0A8H3YUT8"/>
<evidence type="ECO:0000256" key="2">
    <source>
        <dbReference type="SAM" id="SignalP"/>
    </source>
</evidence>
<comment type="caution">
    <text evidence="3">The sequence shown here is derived from an EMBL/GenBank/DDBJ whole genome shotgun (WGS) entry which is preliminary data.</text>
</comment>
<feature type="region of interest" description="Disordered" evidence="1">
    <location>
        <begin position="121"/>
        <end position="152"/>
    </location>
</feature>
<accession>A0A8H3YUT8</accession>
<keyword evidence="2" id="KW-0732">Signal</keyword>
<dbReference type="Proteomes" id="UP000490939">
    <property type="component" value="Unassembled WGS sequence"/>
</dbReference>
<protein>
    <submittedName>
        <fullName evidence="3">Uncharacterized protein</fullName>
    </submittedName>
</protein>
<feature type="chain" id="PRO_5034616993" evidence="2">
    <location>
        <begin position="19"/>
        <end position="219"/>
    </location>
</feature>